<dbReference type="GO" id="GO:0003677">
    <property type="term" value="F:DNA binding"/>
    <property type="evidence" value="ECO:0007669"/>
    <property type="project" value="UniProtKB-KW"/>
</dbReference>
<dbReference type="GO" id="GO:0051539">
    <property type="term" value="F:4 iron, 4 sulfur cluster binding"/>
    <property type="evidence" value="ECO:0007669"/>
    <property type="project" value="UniProtKB-KW"/>
</dbReference>
<dbReference type="GO" id="GO:0003887">
    <property type="term" value="F:DNA-directed DNA polymerase activity"/>
    <property type="evidence" value="ECO:0007669"/>
    <property type="project" value="UniProtKB-KW"/>
</dbReference>
<comment type="subcellular location">
    <subcellularLocation>
        <location evidence="2 20">Nucleus</location>
    </subcellularLocation>
</comment>
<dbReference type="InterPro" id="IPR025687">
    <property type="entry name" value="Znf-C4pol"/>
</dbReference>
<dbReference type="InterPro" id="IPR006172">
    <property type="entry name" value="DNA-dir_DNA_pol_B"/>
</dbReference>
<protein>
    <recommendedName>
        <fullName evidence="20">DNA polymerase</fullName>
        <ecNumber evidence="20">2.7.7.7</ecNumber>
    </recommendedName>
</protein>
<comment type="subunit">
    <text evidence="19">Forms DNA polymerase zeta with REV7.</text>
</comment>
<evidence type="ECO:0000259" key="24">
    <source>
        <dbReference type="Pfam" id="PF14260"/>
    </source>
</evidence>
<keyword evidence="14 20" id="KW-0411">Iron-sulfur</keyword>
<dbReference type="Gene3D" id="3.30.342.10">
    <property type="entry name" value="DNA Polymerase, chain B, domain 1"/>
    <property type="match status" value="1"/>
</dbReference>
<evidence type="ECO:0000256" key="16">
    <source>
        <dbReference type="ARBA" id="ARBA00023204"/>
    </source>
</evidence>
<evidence type="ECO:0000256" key="9">
    <source>
        <dbReference type="ARBA" id="ARBA00022763"/>
    </source>
</evidence>
<accession>A0A9P4IUH7</accession>
<dbReference type="Proteomes" id="UP000799439">
    <property type="component" value="Unassembled WGS sequence"/>
</dbReference>
<evidence type="ECO:0000256" key="10">
    <source>
        <dbReference type="ARBA" id="ARBA00022771"/>
    </source>
</evidence>
<dbReference type="PANTHER" id="PTHR45812">
    <property type="entry name" value="DNA POLYMERASE ZETA CATALYTIC SUBUNIT"/>
    <property type="match status" value="1"/>
</dbReference>
<gene>
    <name evidence="27" type="ORF">K461DRAFT_281441</name>
</gene>
<dbReference type="InterPro" id="IPR056435">
    <property type="entry name" value="DPOD/Z_N"/>
</dbReference>
<keyword evidence="13 20" id="KW-0408">Iron</keyword>
<dbReference type="GO" id="GO:0016035">
    <property type="term" value="C:zeta DNA polymerase complex"/>
    <property type="evidence" value="ECO:0007669"/>
    <property type="project" value="InterPro"/>
</dbReference>
<dbReference type="EC" id="2.7.7.7" evidence="20"/>
<evidence type="ECO:0000259" key="23">
    <source>
        <dbReference type="Pfam" id="PF03104"/>
    </source>
</evidence>
<dbReference type="GO" id="GO:0000166">
    <property type="term" value="F:nucleotide binding"/>
    <property type="evidence" value="ECO:0007669"/>
    <property type="project" value="InterPro"/>
</dbReference>
<keyword evidence="12 20" id="KW-0239">DNA-directed DNA polymerase</keyword>
<dbReference type="SUPFAM" id="SSF53098">
    <property type="entry name" value="Ribonuclease H-like"/>
    <property type="match status" value="1"/>
</dbReference>
<dbReference type="GO" id="GO:0042276">
    <property type="term" value="P:error-prone translesion synthesis"/>
    <property type="evidence" value="ECO:0007669"/>
    <property type="project" value="TreeGrafter"/>
</dbReference>
<dbReference type="PRINTS" id="PR00106">
    <property type="entry name" value="DNAPOLB"/>
</dbReference>
<evidence type="ECO:0000256" key="15">
    <source>
        <dbReference type="ARBA" id="ARBA00023125"/>
    </source>
</evidence>
<dbReference type="InterPro" id="IPR036397">
    <property type="entry name" value="RNaseH_sf"/>
</dbReference>
<dbReference type="InterPro" id="IPR056447">
    <property type="entry name" value="REV3_N"/>
</dbReference>
<dbReference type="CDD" id="cd05778">
    <property type="entry name" value="DNA_polB_zeta_exo"/>
    <property type="match status" value="1"/>
</dbReference>
<proteinExistence type="inferred from homology"/>
<keyword evidence="10 20" id="KW-0863">Zinc-finger</keyword>
<evidence type="ECO:0000313" key="27">
    <source>
        <dbReference type="EMBL" id="KAF2150203.1"/>
    </source>
</evidence>
<evidence type="ECO:0000313" key="28">
    <source>
        <dbReference type="Proteomes" id="UP000799439"/>
    </source>
</evidence>
<dbReference type="FunFam" id="3.30.420.10:FF:000024">
    <property type="entry name" value="DNA polymerase zeta catalytic subunit"/>
    <property type="match status" value="1"/>
</dbReference>
<organism evidence="27 28">
    <name type="scientific">Myriangium duriaei CBS 260.36</name>
    <dbReference type="NCBI Taxonomy" id="1168546"/>
    <lineage>
        <taxon>Eukaryota</taxon>
        <taxon>Fungi</taxon>
        <taxon>Dikarya</taxon>
        <taxon>Ascomycota</taxon>
        <taxon>Pezizomycotina</taxon>
        <taxon>Dothideomycetes</taxon>
        <taxon>Dothideomycetidae</taxon>
        <taxon>Myriangiales</taxon>
        <taxon>Myriangiaceae</taxon>
        <taxon>Myriangium</taxon>
    </lineage>
</organism>
<evidence type="ECO:0000256" key="1">
    <source>
        <dbReference type="ARBA" id="ARBA00001966"/>
    </source>
</evidence>
<dbReference type="PANTHER" id="PTHR45812:SF1">
    <property type="entry name" value="DNA POLYMERASE ZETA CATALYTIC SUBUNIT"/>
    <property type="match status" value="1"/>
</dbReference>
<dbReference type="FunFam" id="3.30.342.10:FF:000018">
    <property type="entry name" value="DNA polymerase"/>
    <property type="match status" value="1"/>
</dbReference>
<evidence type="ECO:0000256" key="4">
    <source>
        <dbReference type="ARBA" id="ARBA00022485"/>
    </source>
</evidence>
<feature type="compositionally biased region" description="Basic residues" evidence="21">
    <location>
        <begin position="783"/>
        <end position="792"/>
    </location>
</feature>
<dbReference type="SUPFAM" id="SSF56672">
    <property type="entry name" value="DNA/RNA polymerases"/>
    <property type="match status" value="1"/>
</dbReference>
<dbReference type="SMART" id="SM00486">
    <property type="entry name" value="POLBc"/>
    <property type="match status" value="1"/>
</dbReference>
<dbReference type="Pfam" id="PF24065">
    <property type="entry name" value="REV3_N"/>
    <property type="match status" value="1"/>
</dbReference>
<evidence type="ECO:0000256" key="13">
    <source>
        <dbReference type="ARBA" id="ARBA00023004"/>
    </source>
</evidence>
<evidence type="ECO:0000256" key="5">
    <source>
        <dbReference type="ARBA" id="ARBA00022679"/>
    </source>
</evidence>
<dbReference type="Pfam" id="PF24055">
    <property type="entry name" value="POL3_N"/>
    <property type="match status" value="1"/>
</dbReference>
<name>A0A9P4IUH7_9PEZI</name>
<evidence type="ECO:0000256" key="20">
    <source>
        <dbReference type="RuleBase" id="RU000442"/>
    </source>
</evidence>
<dbReference type="Pfam" id="PF14260">
    <property type="entry name" value="zf-C4pol"/>
    <property type="match status" value="1"/>
</dbReference>
<dbReference type="GO" id="GO:0006260">
    <property type="term" value="P:DNA replication"/>
    <property type="evidence" value="ECO:0007669"/>
    <property type="project" value="UniProtKB-KW"/>
</dbReference>
<keyword evidence="15 20" id="KW-0238">DNA-binding</keyword>
<evidence type="ECO:0000256" key="19">
    <source>
        <dbReference type="ARBA" id="ARBA00066055"/>
    </source>
</evidence>
<evidence type="ECO:0000259" key="26">
    <source>
        <dbReference type="Pfam" id="PF24065"/>
    </source>
</evidence>
<dbReference type="FunFam" id="1.10.132.60:FF:000007">
    <property type="entry name" value="DNA polymerase"/>
    <property type="match status" value="1"/>
</dbReference>
<comment type="catalytic activity">
    <reaction evidence="18 20">
        <text>DNA(n) + a 2'-deoxyribonucleoside 5'-triphosphate = DNA(n+1) + diphosphate</text>
        <dbReference type="Rhea" id="RHEA:22508"/>
        <dbReference type="Rhea" id="RHEA-COMP:17339"/>
        <dbReference type="Rhea" id="RHEA-COMP:17340"/>
        <dbReference type="ChEBI" id="CHEBI:33019"/>
        <dbReference type="ChEBI" id="CHEBI:61560"/>
        <dbReference type="ChEBI" id="CHEBI:173112"/>
        <dbReference type="EC" id="2.7.7.7"/>
    </reaction>
</comment>
<dbReference type="GO" id="GO:0000724">
    <property type="term" value="P:double-strand break repair via homologous recombination"/>
    <property type="evidence" value="ECO:0007669"/>
    <property type="project" value="TreeGrafter"/>
</dbReference>
<evidence type="ECO:0000256" key="6">
    <source>
        <dbReference type="ARBA" id="ARBA00022695"/>
    </source>
</evidence>
<dbReference type="CDD" id="cd05534">
    <property type="entry name" value="POLBc_zeta"/>
    <property type="match status" value="1"/>
</dbReference>
<feature type="compositionally biased region" description="Polar residues" evidence="21">
    <location>
        <begin position="544"/>
        <end position="557"/>
    </location>
</feature>
<comment type="cofactor">
    <cofactor evidence="1 20">
        <name>[4Fe-4S] cluster</name>
        <dbReference type="ChEBI" id="CHEBI:49883"/>
    </cofactor>
</comment>
<evidence type="ECO:0000259" key="25">
    <source>
        <dbReference type="Pfam" id="PF24055"/>
    </source>
</evidence>
<feature type="region of interest" description="Disordered" evidence="21">
    <location>
        <begin position="506"/>
        <end position="527"/>
    </location>
</feature>
<reference evidence="27" key="1">
    <citation type="journal article" date="2020" name="Stud. Mycol.">
        <title>101 Dothideomycetes genomes: a test case for predicting lifestyles and emergence of pathogens.</title>
        <authorList>
            <person name="Haridas S."/>
            <person name="Albert R."/>
            <person name="Binder M."/>
            <person name="Bloem J."/>
            <person name="Labutti K."/>
            <person name="Salamov A."/>
            <person name="Andreopoulos B."/>
            <person name="Baker S."/>
            <person name="Barry K."/>
            <person name="Bills G."/>
            <person name="Bluhm B."/>
            <person name="Cannon C."/>
            <person name="Castanera R."/>
            <person name="Culley D."/>
            <person name="Daum C."/>
            <person name="Ezra D."/>
            <person name="Gonzalez J."/>
            <person name="Henrissat B."/>
            <person name="Kuo A."/>
            <person name="Liang C."/>
            <person name="Lipzen A."/>
            <person name="Lutzoni F."/>
            <person name="Magnuson J."/>
            <person name="Mondo S."/>
            <person name="Nolan M."/>
            <person name="Ohm R."/>
            <person name="Pangilinan J."/>
            <person name="Park H.-J."/>
            <person name="Ramirez L."/>
            <person name="Alfaro M."/>
            <person name="Sun H."/>
            <person name="Tritt A."/>
            <person name="Yoshinaga Y."/>
            <person name="Zwiers L.-H."/>
            <person name="Turgeon B."/>
            <person name="Goodwin S."/>
            <person name="Spatafora J."/>
            <person name="Crous P."/>
            <person name="Grigoriev I."/>
        </authorList>
    </citation>
    <scope>NUCLEOTIDE SEQUENCE</scope>
    <source>
        <strain evidence="27">CBS 260.36</strain>
    </source>
</reference>
<feature type="domain" description="C4-type zinc-finger of DNA polymerase delta" evidence="24">
    <location>
        <begin position="1543"/>
        <end position="1624"/>
    </location>
</feature>
<keyword evidence="16" id="KW-0234">DNA repair</keyword>
<dbReference type="Gene3D" id="1.10.132.60">
    <property type="entry name" value="DNA polymerase family B, C-terminal domain"/>
    <property type="match status" value="1"/>
</dbReference>
<dbReference type="Pfam" id="PF00136">
    <property type="entry name" value="DNA_pol_B"/>
    <property type="match status" value="1"/>
</dbReference>
<keyword evidence="5 20" id="KW-0808">Transferase</keyword>
<dbReference type="Pfam" id="PF03104">
    <property type="entry name" value="DNA_pol_B_exo1"/>
    <property type="match status" value="1"/>
</dbReference>
<dbReference type="InterPro" id="IPR042087">
    <property type="entry name" value="DNA_pol_B_thumb"/>
</dbReference>
<dbReference type="EMBL" id="ML996090">
    <property type="protein sequence ID" value="KAF2150203.1"/>
    <property type="molecule type" value="Genomic_DNA"/>
</dbReference>
<dbReference type="GO" id="GO:0005634">
    <property type="term" value="C:nucleus"/>
    <property type="evidence" value="ECO:0007669"/>
    <property type="project" value="UniProtKB-SubCell"/>
</dbReference>
<evidence type="ECO:0000256" key="21">
    <source>
        <dbReference type="SAM" id="MobiDB-lite"/>
    </source>
</evidence>
<feature type="domain" description="DNA-directed DNA polymerase family B exonuclease" evidence="23">
    <location>
        <begin position="804"/>
        <end position="984"/>
    </location>
</feature>
<dbReference type="InterPro" id="IPR030559">
    <property type="entry name" value="PolZ_Rev3"/>
</dbReference>
<comment type="similarity">
    <text evidence="3 20">Belongs to the DNA polymerase type-B family.</text>
</comment>
<feature type="domain" description="DNA polymerase delta/zeta catalytic subunit N-terminal" evidence="25">
    <location>
        <begin position="61"/>
        <end position="142"/>
    </location>
</feature>
<evidence type="ECO:0000256" key="8">
    <source>
        <dbReference type="ARBA" id="ARBA00022723"/>
    </source>
</evidence>
<dbReference type="FunFam" id="1.10.287.690:FF:000002">
    <property type="entry name" value="DNA polymerase zeta"/>
    <property type="match status" value="1"/>
</dbReference>
<dbReference type="InterPro" id="IPR006133">
    <property type="entry name" value="DNA-dir_DNA_pol_B_exonuc"/>
</dbReference>
<evidence type="ECO:0000256" key="17">
    <source>
        <dbReference type="ARBA" id="ARBA00023242"/>
    </source>
</evidence>
<keyword evidence="9" id="KW-0227">DNA damage</keyword>
<keyword evidence="11 20" id="KW-0862">Zinc</keyword>
<evidence type="ECO:0000259" key="22">
    <source>
        <dbReference type="Pfam" id="PF00136"/>
    </source>
</evidence>
<feature type="compositionally biased region" description="Polar residues" evidence="21">
    <location>
        <begin position="566"/>
        <end position="576"/>
    </location>
</feature>
<keyword evidence="7 20" id="KW-0235">DNA replication</keyword>
<dbReference type="InterPro" id="IPR006134">
    <property type="entry name" value="DNA-dir_DNA_pol_B_multi_dom"/>
</dbReference>
<dbReference type="InterPro" id="IPR023211">
    <property type="entry name" value="DNA_pol_palm_dom_sf"/>
</dbReference>
<feature type="domain" description="DNA-directed DNA polymerase family B multifunctional" evidence="22">
    <location>
        <begin position="1051"/>
        <end position="1497"/>
    </location>
</feature>
<evidence type="ECO:0000256" key="3">
    <source>
        <dbReference type="ARBA" id="ARBA00005755"/>
    </source>
</evidence>
<evidence type="ECO:0000256" key="12">
    <source>
        <dbReference type="ARBA" id="ARBA00022932"/>
    </source>
</evidence>
<keyword evidence="4 20" id="KW-0004">4Fe-4S</keyword>
<evidence type="ECO:0000256" key="11">
    <source>
        <dbReference type="ARBA" id="ARBA00022833"/>
    </source>
</evidence>
<dbReference type="InterPro" id="IPR043502">
    <property type="entry name" value="DNA/RNA_pol_sf"/>
</dbReference>
<keyword evidence="6 20" id="KW-0548">Nucleotidyltransferase</keyword>
<feature type="region of interest" description="Disordered" evidence="21">
    <location>
        <begin position="439"/>
        <end position="488"/>
    </location>
</feature>
<keyword evidence="28" id="KW-1185">Reference proteome</keyword>
<evidence type="ECO:0000256" key="14">
    <source>
        <dbReference type="ARBA" id="ARBA00023014"/>
    </source>
</evidence>
<keyword evidence="17 20" id="KW-0539">Nucleus</keyword>
<feature type="domain" description="DNA polymerase zeta catalytic subunit N-terminal" evidence="26">
    <location>
        <begin position="4"/>
        <end position="59"/>
    </location>
</feature>
<comment type="caution">
    <text evidence="27">The sequence shown here is derived from an EMBL/GenBank/DDBJ whole genome shotgun (WGS) entry which is preliminary data.</text>
</comment>
<dbReference type="InterPro" id="IPR012337">
    <property type="entry name" value="RNaseH-like_sf"/>
</dbReference>
<dbReference type="Gene3D" id="3.90.1600.10">
    <property type="entry name" value="Palm domain of DNA polymerase"/>
    <property type="match status" value="1"/>
</dbReference>
<sequence>MDRFRLRLNCVDHYQATPTSLDPPLWGQKSRISQQEAPSVPVIRVFGATETGQKVCAHVRGAFPYLYLEYDGSLESHVIDSYIQSLQLSIDHALAVSYRCNNYNGRAIYVAHISLVKGIPFFGYHVGYKYFLKVYILNPLHMTRLADLLHQGAIMKRTFQPYESHLQYLAQWMCDFNLYGCAYIDTDKPFFRTPIPEYLELNSDTHKWHDRSILESAILAEDEFPRQSHCSIEVDICVQDIINRREVVGRPLHHSFVERFNHLAPDQKLVQSMAGLWRDETLRRKRRMGISDPGSSPFPADVLVSMSADPRNTDNGGWIHEEEFRTMVEQLVQDERLRDHSGKKVNLDNFVQPPIEETKVQTTLESVEELFLDKVIKRGQINSLDSPDALPASTQVMVDEATVLRISYDDDTYNSDGERLRYPAQAQERIKEVINGPQKAAVVTPESTPRPRKRFLLNSTPSQKRRKMDHNTVKPAPALTKRNADDTLHRQNLTGSQLLEDLDKQQATERGQGAGPAIPQSSHPMEPLRLSQSFGYQVVKNPNDHMNLNRPSQNSSGGLPIDKESSLSNPKSTSTDPGHVRKLSMIDSAAKSNTSSRSLAGSESYTISDVAKRYQASFPSDQQTWLLKSMPPTCRDIVATLEGESGVSVIYQDAYYSNAQDVPERSREYAGQEFKLESTTVPYLPLFDPTGESKTSRGEKPPIVLDKTKQELYHQKRRWNCSLRRWEIDIKPPTWQEVADWESSGQDGDIDDALQIKQIPMREVKRKNRQAPELSQIEGPTQKNRHGFKFSQKRASTSVRHETQYMSTMSLEVHVNSRHDLAPDPEQDEISAIFWCLQSDDDSVSDREDGLRLGILLLDEDDLLAERVSKQTDVEVAHEPDELDLINHMVDIVREFDPDVLAGYEVHNSSWGYLIERARLKYEFNLPDELSRMKAQSHGRFGKDADRWGFTHTSTIRVTGRHTINIWRAMRGELNLLQYTMENVVFHLLHRRIPHFTFADLTKWFKSANSRDLTKVLDYFLTRVQLDLAILDANELIPRTSEQARLLGVDFYSVFSRGSQFKVESLMFRIAKPESFVLISPSRKQVGSQNALECLPLVMEPQSAFYSSPLLVLDFQSLYPSVMIAYNYCYSTCLGRIVPWRGTNKLGFADFKRSPRLLELVKDHLNIAPNGLMYVRPEMRKSLLAKMLGEILETRVMVKSGMKVDKDDRTLQQLLNNRQLALKLIANVTYGYTSASFSGRMPCAEIADSIVQTGRETLEKAIAYIHSVSKWGAEVVYGDTDSLFVYLKGKTRDQAFDIGNEIAKAITEMNPRPVKLKFEKVYHPCVLLAKKRYVGFKYESRNQTEPEFDAKGIETVRRDGTPAEQKIEERALKTLFRTADLSQVKDYFQEQCRKIMAGKFSVQDFCFAKEVKLGTYAERGPPPPGALIATKRMLRDPRMEPQYGERVPYVVIAGAPGARLFERCVEPERLLYDEHAELDAEYYISKNLIPPLERIFNLVGANVRAWYDEMPKVQRVRNVARGKEVMDAKTRKTMESYMATSFCLVCRAKLPPLSSLPPGTEMPLPLCGKCLQNGGNALLMLRRRLMRTERKKVDIDAVCRSCANLPFGEEVKCDSRDCPVFYSRVKADAKLTSVLGILEPVIGDLEGRALQQQMEW</sequence>
<dbReference type="InterPro" id="IPR017964">
    <property type="entry name" value="DNA-dir_DNA_pol_B_CS"/>
</dbReference>
<evidence type="ECO:0000256" key="7">
    <source>
        <dbReference type="ARBA" id="ARBA00022705"/>
    </source>
</evidence>
<keyword evidence="8 20" id="KW-0479">Metal-binding</keyword>
<dbReference type="OrthoDB" id="2414538at2759"/>
<dbReference type="PROSITE" id="PS00116">
    <property type="entry name" value="DNA_POLYMERASE_B"/>
    <property type="match status" value="1"/>
</dbReference>
<feature type="region of interest" description="Disordered" evidence="21">
    <location>
        <begin position="540"/>
        <end position="581"/>
    </location>
</feature>
<dbReference type="Gene3D" id="3.30.420.10">
    <property type="entry name" value="Ribonuclease H-like superfamily/Ribonuclease H"/>
    <property type="match status" value="1"/>
</dbReference>
<evidence type="ECO:0000256" key="18">
    <source>
        <dbReference type="ARBA" id="ARBA00049244"/>
    </source>
</evidence>
<evidence type="ECO:0000256" key="2">
    <source>
        <dbReference type="ARBA" id="ARBA00004123"/>
    </source>
</evidence>
<dbReference type="Gene3D" id="1.10.287.690">
    <property type="entry name" value="Helix hairpin bin"/>
    <property type="match status" value="1"/>
</dbReference>
<dbReference type="GO" id="GO:0008270">
    <property type="term" value="F:zinc ion binding"/>
    <property type="evidence" value="ECO:0007669"/>
    <property type="project" value="UniProtKB-KW"/>
</dbReference>
<feature type="region of interest" description="Disordered" evidence="21">
    <location>
        <begin position="764"/>
        <end position="799"/>
    </location>
</feature>